<dbReference type="AlphaFoldDB" id="A0AAW1QF94"/>
<name>A0AAW1QF94_9CHLO</name>
<comment type="caution">
    <text evidence="4">The sequence shown here is derived from an EMBL/GenBank/DDBJ whole genome shotgun (WGS) entry which is preliminary data.</text>
</comment>
<keyword evidence="5" id="KW-1185">Reference proteome</keyword>
<reference evidence="4 5" key="1">
    <citation type="journal article" date="2024" name="Nat. Commun.">
        <title>Phylogenomics reveals the evolutionary origins of lichenization in chlorophyte algae.</title>
        <authorList>
            <person name="Puginier C."/>
            <person name="Libourel C."/>
            <person name="Otte J."/>
            <person name="Skaloud P."/>
            <person name="Haon M."/>
            <person name="Grisel S."/>
            <person name="Petersen M."/>
            <person name="Berrin J.G."/>
            <person name="Delaux P.M."/>
            <person name="Dal Grande F."/>
            <person name="Keller J."/>
        </authorList>
    </citation>
    <scope>NUCLEOTIDE SEQUENCE [LARGE SCALE GENOMIC DNA]</scope>
    <source>
        <strain evidence="4 5">SAG 2043</strain>
    </source>
</reference>
<dbReference type="Pfam" id="PF13041">
    <property type="entry name" value="PPR_2"/>
    <property type="match status" value="1"/>
</dbReference>
<feature type="compositionally biased region" description="Polar residues" evidence="3">
    <location>
        <begin position="475"/>
        <end position="484"/>
    </location>
</feature>
<keyword evidence="1" id="KW-0677">Repeat</keyword>
<dbReference type="PANTHER" id="PTHR47801:SF1">
    <property type="entry name" value="OS05G0145600 PROTEIN"/>
    <property type="match status" value="1"/>
</dbReference>
<feature type="repeat" description="PPR" evidence="2">
    <location>
        <begin position="61"/>
        <end position="95"/>
    </location>
</feature>
<dbReference type="Proteomes" id="UP001489004">
    <property type="component" value="Unassembled WGS sequence"/>
</dbReference>
<evidence type="ECO:0000313" key="4">
    <source>
        <dbReference type="EMBL" id="KAK9820022.1"/>
    </source>
</evidence>
<dbReference type="PROSITE" id="PS51375">
    <property type="entry name" value="PPR"/>
    <property type="match status" value="2"/>
</dbReference>
<dbReference type="GO" id="GO:0005739">
    <property type="term" value="C:mitochondrion"/>
    <property type="evidence" value="ECO:0007669"/>
    <property type="project" value="TreeGrafter"/>
</dbReference>
<dbReference type="Pfam" id="PF13812">
    <property type="entry name" value="PPR_3"/>
    <property type="match status" value="1"/>
</dbReference>
<dbReference type="Gene3D" id="1.25.40.10">
    <property type="entry name" value="Tetratricopeptide repeat domain"/>
    <property type="match status" value="2"/>
</dbReference>
<sequence>MLAKRKKAYKIRDVWDEMELDGVAPNFETCYVSLFSCTKAKRLGDTLFYFNEMKRFGIQPDSDSYTGVIAACGRTGQLYTALEHLKQMQAAGHEPTKNTYLAMLNALSSAGQIDKALTMFQQMKAKGFEPDEFTYAALLNAYRHASPAYIPEDADTKILALLEEAFQVPPQQFSRPNDEPTPSDFVALNAAMNSLQHLGYHEKVLELWEKVKQLHEFPDEHSYAFVISSYLKDAVGYFRQPTVGAQRRLVWLRTIGKEQADMEAAAAATGSDLDEVDELKLAGDDEDMSAEEEDEAAGQSLFGSPVAQARHAIFKENCNVASWHKAVEIWRDLARQSNQSPIATTTFEMIQVALHMNSIGEGGAIQVAHDIISHLKDHGHFLNVAHGSTLLKQACRREVGDLTVAHHLWEMMLSEQRVPIQLACHCYLTALEKRAPEMKDRIKQELRLALKPPLRQAGAWQPDSHPGPDEDTLAWSETQPTTASGKDVDAGLGSADAREPGLQSAAQPQDAKEATAPTGMEDGRPAGASTSQAAGSHL</sequence>
<evidence type="ECO:0000256" key="2">
    <source>
        <dbReference type="PROSITE-ProRule" id="PRU00708"/>
    </source>
</evidence>
<dbReference type="EMBL" id="JALJOR010000003">
    <property type="protein sequence ID" value="KAK9820022.1"/>
    <property type="molecule type" value="Genomic_DNA"/>
</dbReference>
<dbReference type="InterPro" id="IPR002885">
    <property type="entry name" value="PPR_rpt"/>
</dbReference>
<feature type="region of interest" description="Disordered" evidence="3">
    <location>
        <begin position="453"/>
        <end position="538"/>
    </location>
</feature>
<feature type="repeat" description="PPR" evidence="2">
    <location>
        <begin position="96"/>
        <end position="130"/>
    </location>
</feature>
<protein>
    <recommendedName>
        <fullName evidence="6">Pentatricopeptide repeat-containing protein</fullName>
    </recommendedName>
</protein>
<dbReference type="PANTHER" id="PTHR47801">
    <property type="entry name" value="OS05G0145600 PROTEIN"/>
    <property type="match status" value="1"/>
</dbReference>
<evidence type="ECO:0008006" key="6">
    <source>
        <dbReference type="Google" id="ProtNLM"/>
    </source>
</evidence>
<dbReference type="NCBIfam" id="TIGR00756">
    <property type="entry name" value="PPR"/>
    <property type="match status" value="2"/>
</dbReference>
<proteinExistence type="predicted"/>
<evidence type="ECO:0000256" key="1">
    <source>
        <dbReference type="ARBA" id="ARBA00022737"/>
    </source>
</evidence>
<accession>A0AAW1QF94</accession>
<evidence type="ECO:0000256" key="3">
    <source>
        <dbReference type="SAM" id="MobiDB-lite"/>
    </source>
</evidence>
<evidence type="ECO:0000313" key="5">
    <source>
        <dbReference type="Proteomes" id="UP001489004"/>
    </source>
</evidence>
<gene>
    <name evidence="4" type="ORF">WJX72_005221</name>
</gene>
<organism evidence="4 5">
    <name type="scientific">[Myrmecia] bisecta</name>
    <dbReference type="NCBI Taxonomy" id="41462"/>
    <lineage>
        <taxon>Eukaryota</taxon>
        <taxon>Viridiplantae</taxon>
        <taxon>Chlorophyta</taxon>
        <taxon>core chlorophytes</taxon>
        <taxon>Trebouxiophyceae</taxon>
        <taxon>Trebouxiales</taxon>
        <taxon>Trebouxiaceae</taxon>
        <taxon>Myrmecia</taxon>
    </lineage>
</organism>
<feature type="compositionally biased region" description="Polar residues" evidence="3">
    <location>
        <begin position="528"/>
        <end position="538"/>
    </location>
</feature>
<dbReference type="InterPro" id="IPR011990">
    <property type="entry name" value="TPR-like_helical_dom_sf"/>
</dbReference>